<evidence type="ECO:0000256" key="4">
    <source>
        <dbReference type="ARBA" id="ARBA00022737"/>
    </source>
</evidence>
<keyword evidence="3" id="KW-0678">Repressor</keyword>
<dbReference type="InterPro" id="IPR013761">
    <property type="entry name" value="SAM/pointed_sf"/>
</dbReference>
<evidence type="ECO:0000256" key="3">
    <source>
        <dbReference type="ARBA" id="ARBA00022491"/>
    </source>
</evidence>
<accession>A0A9P0PE45</accession>
<dbReference type="InterPro" id="IPR021987">
    <property type="entry name" value="SLED"/>
</dbReference>
<sequence>MFKHFLSDINAVATTSGFRMNASSWPMFLLKTLNGAEMAPAKIFQKEPAGPKVNYFQVGQKLEAVDKKNPQLICCATVGAVKNDQIHVTFDGWRGAFDYWCRYDSRDIFPVGWCGKSGHPMQPPGQKNNSGANRFRFRPSLIASMPLAPAATAPASSSSAPAASAAPIKREPSPPPAEADTSAPPPPPVTVRFRRQCALAAFALLDPTRVPEQGVEDSQPRQLAKKVVQAVLAASRKPDTVLARLGTIRGEESAITHDGNTYTIKLPQLVKASDLLQLFQILAQTLGCCQNMFGLEQPAKDCPQCDPRPRPSAAVSASSSSPPPAKRRPPAEQEAATSTTPCEKDTPTSGVGMGTVVVATAVAAGAEVSRQPPNEWGIEEVIRFIEATDPCLGVHADLFRKHEIDGKAFLLLNSDMMMKYMGLKLGPALKICNLVSKLKGRRHAL</sequence>
<comment type="subcellular location">
    <subcellularLocation>
        <location evidence="1">Nucleus</location>
    </subcellularLocation>
</comment>
<protein>
    <recommendedName>
        <fullName evidence="10">SAM domain-containing protein</fullName>
    </recommendedName>
</protein>
<comment type="similarity">
    <text evidence="2">Belongs to the SCM family.</text>
</comment>
<dbReference type="InterPro" id="IPR001660">
    <property type="entry name" value="SAM"/>
</dbReference>
<dbReference type="Gene3D" id="3.90.1150.190">
    <property type="entry name" value="SLED domain"/>
    <property type="match status" value="1"/>
</dbReference>
<evidence type="ECO:0000256" key="1">
    <source>
        <dbReference type="ARBA" id="ARBA00004123"/>
    </source>
</evidence>
<dbReference type="PANTHER" id="PTHR12247:SF132">
    <property type="entry name" value="POLYCOMB PROTEIN SCM"/>
    <property type="match status" value="1"/>
</dbReference>
<feature type="region of interest" description="Disordered" evidence="9">
    <location>
        <begin position="152"/>
        <end position="190"/>
    </location>
</feature>
<dbReference type="InterPro" id="IPR038348">
    <property type="entry name" value="SLED_sf"/>
</dbReference>
<organism evidence="11 12">
    <name type="scientific">Acanthoscelides obtectus</name>
    <name type="common">Bean weevil</name>
    <name type="synonym">Bruchus obtectus</name>
    <dbReference type="NCBI Taxonomy" id="200917"/>
    <lineage>
        <taxon>Eukaryota</taxon>
        <taxon>Metazoa</taxon>
        <taxon>Ecdysozoa</taxon>
        <taxon>Arthropoda</taxon>
        <taxon>Hexapoda</taxon>
        <taxon>Insecta</taxon>
        <taxon>Pterygota</taxon>
        <taxon>Neoptera</taxon>
        <taxon>Endopterygota</taxon>
        <taxon>Coleoptera</taxon>
        <taxon>Polyphaga</taxon>
        <taxon>Cucujiformia</taxon>
        <taxon>Chrysomeloidea</taxon>
        <taxon>Chrysomelidae</taxon>
        <taxon>Bruchinae</taxon>
        <taxon>Bruchini</taxon>
        <taxon>Acanthoscelides</taxon>
    </lineage>
</organism>
<dbReference type="SUPFAM" id="SSF47769">
    <property type="entry name" value="SAM/Pointed domain"/>
    <property type="match status" value="1"/>
</dbReference>
<dbReference type="InterPro" id="IPR050548">
    <property type="entry name" value="PcG_chromatin_remod_factors"/>
</dbReference>
<evidence type="ECO:0000256" key="2">
    <source>
        <dbReference type="ARBA" id="ARBA00008469"/>
    </source>
</evidence>
<evidence type="ECO:0000256" key="5">
    <source>
        <dbReference type="ARBA" id="ARBA00023015"/>
    </source>
</evidence>
<keyword evidence="4" id="KW-0677">Repeat</keyword>
<dbReference type="CDD" id="cd20092">
    <property type="entry name" value="MBT_dScm-like_rpt2"/>
    <property type="match status" value="1"/>
</dbReference>
<keyword evidence="5" id="KW-0805">Transcription regulation</keyword>
<dbReference type="GO" id="GO:0042393">
    <property type="term" value="F:histone binding"/>
    <property type="evidence" value="ECO:0007669"/>
    <property type="project" value="TreeGrafter"/>
</dbReference>
<dbReference type="Gene3D" id="1.10.150.50">
    <property type="entry name" value="Transcription Factor, Ets-1"/>
    <property type="match status" value="1"/>
</dbReference>
<dbReference type="Pfam" id="PF12140">
    <property type="entry name" value="SLED"/>
    <property type="match status" value="1"/>
</dbReference>
<comment type="caution">
    <text evidence="11">The sequence shown here is derived from an EMBL/GenBank/DDBJ whole genome shotgun (WGS) entry which is preliminary data.</text>
</comment>
<dbReference type="PROSITE" id="PS51079">
    <property type="entry name" value="MBT"/>
    <property type="match status" value="1"/>
</dbReference>
<dbReference type="CDD" id="cd09578">
    <property type="entry name" value="SAM_Scm"/>
    <property type="match status" value="1"/>
</dbReference>
<dbReference type="GO" id="GO:0003682">
    <property type="term" value="F:chromatin binding"/>
    <property type="evidence" value="ECO:0007669"/>
    <property type="project" value="TreeGrafter"/>
</dbReference>
<dbReference type="SMART" id="SM00561">
    <property type="entry name" value="MBT"/>
    <property type="match status" value="1"/>
</dbReference>
<dbReference type="EMBL" id="CAKOFQ010006922">
    <property type="protein sequence ID" value="CAH1982510.1"/>
    <property type="molecule type" value="Genomic_DNA"/>
</dbReference>
<evidence type="ECO:0000313" key="12">
    <source>
        <dbReference type="Proteomes" id="UP001152888"/>
    </source>
</evidence>
<evidence type="ECO:0000259" key="10">
    <source>
        <dbReference type="SMART" id="SM00454"/>
    </source>
</evidence>
<dbReference type="GO" id="GO:0045892">
    <property type="term" value="P:negative regulation of DNA-templated transcription"/>
    <property type="evidence" value="ECO:0007669"/>
    <property type="project" value="TreeGrafter"/>
</dbReference>
<keyword evidence="7" id="KW-0539">Nucleus</keyword>
<dbReference type="InterPro" id="IPR004092">
    <property type="entry name" value="Mbt"/>
</dbReference>
<feature type="compositionally biased region" description="Low complexity" evidence="9">
    <location>
        <begin position="311"/>
        <end position="320"/>
    </location>
</feature>
<dbReference type="InterPro" id="IPR047531">
    <property type="entry name" value="SAM_Scm-like"/>
</dbReference>
<evidence type="ECO:0000313" key="11">
    <source>
        <dbReference type="EMBL" id="CAH1982510.1"/>
    </source>
</evidence>
<dbReference type="PANTHER" id="PTHR12247">
    <property type="entry name" value="POLYCOMB GROUP PROTEIN"/>
    <property type="match status" value="1"/>
</dbReference>
<evidence type="ECO:0000256" key="7">
    <source>
        <dbReference type="ARBA" id="ARBA00023242"/>
    </source>
</evidence>
<dbReference type="AlphaFoldDB" id="A0A9P0PE45"/>
<dbReference type="OrthoDB" id="5912862at2759"/>
<reference evidence="11" key="1">
    <citation type="submission" date="2022-03" db="EMBL/GenBank/DDBJ databases">
        <authorList>
            <person name="Sayadi A."/>
        </authorList>
    </citation>
    <scope>NUCLEOTIDE SEQUENCE</scope>
</reference>
<dbReference type="Gene3D" id="2.30.30.140">
    <property type="match status" value="1"/>
</dbReference>
<evidence type="ECO:0000256" key="9">
    <source>
        <dbReference type="SAM" id="MobiDB-lite"/>
    </source>
</evidence>
<evidence type="ECO:0000256" key="8">
    <source>
        <dbReference type="PROSITE-ProRule" id="PRU00459"/>
    </source>
</evidence>
<dbReference type="Pfam" id="PF00536">
    <property type="entry name" value="SAM_1"/>
    <property type="match status" value="1"/>
</dbReference>
<feature type="region of interest" description="Disordered" evidence="9">
    <location>
        <begin position="303"/>
        <end position="351"/>
    </location>
</feature>
<feature type="compositionally biased region" description="Low complexity" evidence="9">
    <location>
        <begin position="152"/>
        <end position="167"/>
    </location>
</feature>
<dbReference type="SMART" id="SM00454">
    <property type="entry name" value="SAM"/>
    <property type="match status" value="1"/>
</dbReference>
<feature type="domain" description="SAM" evidence="10">
    <location>
        <begin position="373"/>
        <end position="441"/>
    </location>
</feature>
<evidence type="ECO:0000256" key="6">
    <source>
        <dbReference type="ARBA" id="ARBA00023163"/>
    </source>
</evidence>
<keyword evidence="12" id="KW-1185">Reference proteome</keyword>
<proteinExistence type="inferred from homology"/>
<dbReference type="SUPFAM" id="SSF63748">
    <property type="entry name" value="Tudor/PWWP/MBT"/>
    <property type="match status" value="1"/>
</dbReference>
<dbReference type="Proteomes" id="UP001152888">
    <property type="component" value="Unassembled WGS sequence"/>
</dbReference>
<dbReference type="Pfam" id="PF02820">
    <property type="entry name" value="MBT"/>
    <property type="match status" value="1"/>
</dbReference>
<feature type="repeat" description="MBT" evidence="8">
    <location>
        <begin position="23"/>
        <end position="124"/>
    </location>
</feature>
<dbReference type="GO" id="GO:0005634">
    <property type="term" value="C:nucleus"/>
    <property type="evidence" value="ECO:0007669"/>
    <property type="project" value="UniProtKB-SubCell"/>
</dbReference>
<gene>
    <name evidence="11" type="ORF">ACAOBT_LOCUS15045</name>
</gene>
<keyword evidence="6" id="KW-0804">Transcription</keyword>
<name>A0A9P0PE45_ACAOB</name>
<feature type="compositionally biased region" description="Pro residues" evidence="9">
    <location>
        <begin position="173"/>
        <end position="189"/>
    </location>
</feature>